<evidence type="ECO:0000256" key="1">
    <source>
        <dbReference type="SAM" id="MobiDB-lite"/>
    </source>
</evidence>
<evidence type="ECO:0000259" key="2">
    <source>
        <dbReference type="PROSITE" id="PS50097"/>
    </source>
</evidence>
<dbReference type="VEuPathDB" id="FungiDB:An03g05640"/>
<dbReference type="EMBL" id="BCMY01000011">
    <property type="protein sequence ID" value="GAQ44231.1"/>
    <property type="molecule type" value="Genomic_DNA"/>
</dbReference>
<protein>
    <recommendedName>
        <fullName evidence="2">BTB domain-containing protein</fullName>
    </recommendedName>
</protein>
<accession>A0A100INP0</accession>
<dbReference type="OMA" id="GEYPEKA"/>
<name>A0A100INP0_ASPNG</name>
<dbReference type="InterPro" id="IPR011333">
    <property type="entry name" value="SKP1/BTB/POZ_sf"/>
</dbReference>
<organism evidence="3 4">
    <name type="scientific">Aspergillus niger</name>
    <dbReference type="NCBI Taxonomy" id="5061"/>
    <lineage>
        <taxon>Eukaryota</taxon>
        <taxon>Fungi</taxon>
        <taxon>Dikarya</taxon>
        <taxon>Ascomycota</taxon>
        <taxon>Pezizomycotina</taxon>
        <taxon>Eurotiomycetes</taxon>
        <taxon>Eurotiomycetidae</taxon>
        <taxon>Eurotiales</taxon>
        <taxon>Aspergillaceae</taxon>
        <taxon>Aspergillus</taxon>
        <taxon>Aspergillus subgen. Circumdati</taxon>
    </lineage>
</organism>
<dbReference type="InterPro" id="IPR000210">
    <property type="entry name" value="BTB/POZ_dom"/>
</dbReference>
<evidence type="ECO:0000313" key="4">
    <source>
        <dbReference type="Proteomes" id="UP000068243"/>
    </source>
</evidence>
<dbReference type="Gene3D" id="3.30.710.10">
    <property type="entry name" value="Potassium Channel Kv1.1, Chain A"/>
    <property type="match status" value="1"/>
</dbReference>
<feature type="compositionally biased region" description="Basic residues" evidence="1">
    <location>
        <begin position="1"/>
        <end position="15"/>
    </location>
</feature>
<dbReference type="OrthoDB" id="4408416at2759"/>
<reference evidence="4" key="1">
    <citation type="journal article" date="2016" name="Genome Announc.">
        <title>Draft genome sequence of Aspergillus niger strain An76.</title>
        <authorList>
            <person name="Gong W."/>
            <person name="Cheng Z."/>
            <person name="Zhang H."/>
            <person name="Liu L."/>
            <person name="Gao P."/>
            <person name="Wang L."/>
        </authorList>
    </citation>
    <scope>NUCLEOTIDE SEQUENCE [LARGE SCALE GENOMIC DNA]</scope>
    <source>
        <strain evidence="4">An76</strain>
    </source>
</reference>
<gene>
    <name evidence="3" type="ORF">ABL_06892</name>
</gene>
<comment type="caution">
    <text evidence="3">The sequence shown here is derived from an EMBL/GenBank/DDBJ whole genome shotgun (WGS) entry which is preliminary data.</text>
</comment>
<feature type="domain" description="BTB" evidence="2">
    <location>
        <begin position="42"/>
        <end position="108"/>
    </location>
</feature>
<dbReference type="Proteomes" id="UP000068243">
    <property type="component" value="Unassembled WGS sequence"/>
</dbReference>
<sequence length="250" mass="27469">MSKRRPPPTTTKRKGTSAEDGGDKKIKLESIATGTFTNILQTDVIVLGTKGSDSEFRVHTGLLKSKCSALYKSHIEKAVDDYVCMDTEASTLSALVGWVYTGEYPEKADLEKSDIKCASNHEEFVECKIADSISDNIQLYVFCNRHGIPELASLAITQMKKIMSGMGDSRIHVSVALISAARFALSKLKENDPLFAYLAHFAAYHIEILRCSGSFCTLRCSGSFCTLLSDHPNFAFSILHYAGPAKKKPE</sequence>
<dbReference type="VEuPathDB" id="FungiDB:M747DRAFT_325692"/>
<dbReference type="PROSITE" id="PS50097">
    <property type="entry name" value="BTB"/>
    <property type="match status" value="1"/>
</dbReference>
<evidence type="ECO:0000313" key="3">
    <source>
        <dbReference type="EMBL" id="GAQ44231.1"/>
    </source>
</evidence>
<feature type="region of interest" description="Disordered" evidence="1">
    <location>
        <begin position="1"/>
        <end position="23"/>
    </location>
</feature>
<dbReference type="AlphaFoldDB" id="A0A100INP0"/>
<proteinExistence type="predicted"/>